<reference evidence="2" key="1">
    <citation type="submission" date="2018-01" db="EMBL/GenBank/DDBJ databases">
        <authorList>
            <person name="Clerissi C."/>
        </authorList>
    </citation>
    <scope>NUCLEOTIDE SEQUENCE</scope>
    <source>
        <strain evidence="2">Cupriavidus taiwanensis STM 8556</strain>
    </source>
</reference>
<accession>A0A375E6R9</accession>
<sequence>MGTRRKFFVCPSGFPRPPGSRSIHIPRPGQPPQKRVRAVLRRRNRAHGPPPCGRSQKRVRPYADYLAGAFAESGTHRGRLPWAKSRNAGRAFTEPQKWVRGREAFPRHVYAECEY</sequence>
<protein>
    <submittedName>
        <fullName evidence="2">Uncharacterized protein</fullName>
    </submittedName>
</protein>
<dbReference type="EMBL" id="OFTH01000034">
    <property type="protein sequence ID" value="SOZ66544.1"/>
    <property type="molecule type" value="Genomic_DNA"/>
</dbReference>
<evidence type="ECO:0000313" key="2">
    <source>
        <dbReference type="EMBL" id="SOZ66544.1"/>
    </source>
</evidence>
<feature type="region of interest" description="Disordered" evidence="1">
    <location>
        <begin position="11"/>
        <end position="33"/>
    </location>
</feature>
<organism evidence="2">
    <name type="scientific">Cupriavidus taiwanensis</name>
    <dbReference type="NCBI Taxonomy" id="164546"/>
    <lineage>
        <taxon>Bacteria</taxon>
        <taxon>Pseudomonadati</taxon>
        <taxon>Pseudomonadota</taxon>
        <taxon>Betaproteobacteria</taxon>
        <taxon>Burkholderiales</taxon>
        <taxon>Burkholderiaceae</taxon>
        <taxon>Cupriavidus</taxon>
    </lineage>
</organism>
<comment type="caution">
    <text evidence="2">The sequence shown here is derived from an EMBL/GenBank/DDBJ whole genome shotgun (WGS) entry which is preliminary data.</text>
</comment>
<evidence type="ECO:0000256" key="1">
    <source>
        <dbReference type="SAM" id="MobiDB-lite"/>
    </source>
</evidence>
<gene>
    <name evidence="2" type="ORF">CBM2613_B10337</name>
</gene>
<name>A0A375E6R9_9BURK</name>
<dbReference type="AlphaFoldDB" id="A0A375E6R9"/>
<proteinExistence type="predicted"/>
<dbReference type="Proteomes" id="UP000256952">
    <property type="component" value="Chromosome CBM2613_b"/>
</dbReference>